<protein>
    <submittedName>
        <fullName evidence="2">Uncharacterized protein</fullName>
    </submittedName>
</protein>
<sequence length="115" mass="12473">MLQCHYICGCKTRVPSNPDQESLQSGCRARVPSNPDQESLQRGCRARVPSNPGQESLQSGYRARVPSNPGQESLQRATGHEFRQIPVRNPCKGLQGASSVKSRSGIPANRVQGTS</sequence>
<reference evidence="2 3" key="1">
    <citation type="journal article" date="2024" name="G3 (Bethesda)">
        <title>Genome assembly of Hibiscus sabdariffa L. provides insights into metabolisms of medicinal natural products.</title>
        <authorList>
            <person name="Kim T."/>
        </authorList>
    </citation>
    <scope>NUCLEOTIDE SEQUENCE [LARGE SCALE GENOMIC DNA]</scope>
    <source>
        <strain evidence="2">TK-2024</strain>
        <tissue evidence="2">Old leaves</tissue>
    </source>
</reference>
<accession>A0ABR2EKW2</accession>
<gene>
    <name evidence="2" type="ORF">V6N12_048871</name>
</gene>
<evidence type="ECO:0000313" key="2">
    <source>
        <dbReference type="EMBL" id="KAK8561812.1"/>
    </source>
</evidence>
<comment type="caution">
    <text evidence="2">The sequence shown here is derived from an EMBL/GenBank/DDBJ whole genome shotgun (WGS) entry which is preliminary data.</text>
</comment>
<proteinExistence type="predicted"/>
<feature type="compositionally biased region" description="Polar residues" evidence="1">
    <location>
        <begin position="16"/>
        <end position="25"/>
    </location>
</feature>
<name>A0ABR2EKW2_9ROSI</name>
<dbReference type="Proteomes" id="UP001472677">
    <property type="component" value="Unassembled WGS sequence"/>
</dbReference>
<evidence type="ECO:0000313" key="3">
    <source>
        <dbReference type="Proteomes" id="UP001472677"/>
    </source>
</evidence>
<organism evidence="2 3">
    <name type="scientific">Hibiscus sabdariffa</name>
    <name type="common">roselle</name>
    <dbReference type="NCBI Taxonomy" id="183260"/>
    <lineage>
        <taxon>Eukaryota</taxon>
        <taxon>Viridiplantae</taxon>
        <taxon>Streptophyta</taxon>
        <taxon>Embryophyta</taxon>
        <taxon>Tracheophyta</taxon>
        <taxon>Spermatophyta</taxon>
        <taxon>Magnoliopsida</taxon>
        <taxon>eudicotyledons</taxon>
        <taxon>Gunneridae</taxon>
        <taxon>Pentapetalae</taxon>
        <taxon>rosids</taxon>
        <taxon>malvids</taxon>
        <taxon>Malvales</taxon>
        <taxon>Malvaceae</taxon>
        <taxon>Malvoideae</taxon>
        <taxon>Hibiscus</taxon>
    </lineage>
</organism>
<dbReference type="EMBL" id="JBBPBM010000013">
    <property type="protein sequence ID" value="KAK8561812.1"/>
    <property type="molecule type" value="Genomic_DNA"/>
</dbReference>
<feature type="region of interest" description="Disordered" evidence="1">
    <location>
        <begin position="16"/>
        <end position="115"/>
    </location>
</feature>
<evidence type="ECO:0000256" key="1">
    <source>
        <dbReference type="SAM" id="MobiDB-lite"/>
    </source>
</evidence>
<keyword evidence="3" id="KW-1185">Reference proteome</keyword>